<evidence type="ECO:0000259" key="1">
    <source>
        <dbReference type="Pfam" id="PF26096"/>
    </source>
</evidence>
<evidence type="ECO:0000313" key="3">
    <source>
        <dbReference type="Proteomes" id="UP000304203"/>
    </source>
</evidence>
<dbReference type="EMBL" id="MK719730">
    <property type="protein sequence ID" value="QCQ61898.1"/>
    <property type="molecule type" value="Genomic_DNA"/>
</dbReference>
<keyword evidence="3" id="KW-1185">Reference proteome</keyword>
<organism evidence="2 3">
    <name type="scientific">Rheinheimera phage vB_RspM_Barba19A</name>
    <dbReference type="NCBI Taxonomy" id="2565658"/>
    <lineage>
        <taxon>Viruses</taxon>
        <taxon>Duplodnaviria</taxon>
        <taxon>Heunggongvirae</taxon>
        <taxon>Uroviricota</taxon>
        <taxon>Caudoviricetes</taxon>
        <taxon>Barbavirus</taxon>
        <taxon>Barbavirus barba19A</taxon>
    </lineage>
</organism>
<dbReference type="InterPro" id="IPR058346">
    <property type="entry name" value="DUF8033"/>
</dbReference>
<feature type="domain" description="DUF8033" evidence="1">
    <location>
        <begin position="5"/>
        <end position="65"/>
    </location>
</feature>
<reference evidence="2 3" key="1">
    <citation type="submission" date="2019-03" db="EMBL/GenBank/DDBJ databases">
        <title>Genomic and seasonal variations among aquatic phages infecting the Baltic Sea Gammaproteobacteria Rheinheimera sp. bal341.</title>
        <authorList>
            <person name="Nilsson E."/>
            <person name="Li K."/>
            <person name="Fridlund J."/>
            <person name="Sulcius S."/>
            <person name="Bunse C."/>
            <person name="Karlsson C.M.G."/>
            <person name="Lindh M."/>
            <person name="Lundin D."/>
            <person name="Pinhassi J."/>
            <person name="Holmfeldt K."/>
        </authorList>
    </citation>
    <scope>NUCLEOTIDE SEQUENCE [LARGE SCALE GENOMIC DNA]</scope>
</reference>
<protein>
    <recommendedName>
        <fullName evidence="1">DUF8033 domain-containing protein</fullName>
    </recommendedName>
</protein>
<sequence>MITQLANNQNVLATDKGHLFVSYGSVIAFKPYNGDTPTVTDKWDYSQTTLKYLKQFLGCSLSKAQLADRIKSGNIILDNSIKNFKVSF</sequence>
<proteinExistence type="predicted"/>
<accession>A0A4P8N7F9</accession>
<name>A0A4P8N7F9_9CAUD</name>
<evidence type="ECO:0000313" key="2">
    <source>
        <dbReference type="EMBL" id="QCQ61898.1"/>
    </source>
</evidence>
<gene>
    <name evidence="2" type="ORF">Barba19A_gp058</name>
</gene>
<dbReference type="Proteomes" id="UP000304203">
    <property type="component" value="Segment"/>
</dbReference>
<dbReference type="Pfam" id="PF26096">
    <property type="entry name" value="DUF8033"/>
    <property type="match status" value="1"/>
</dbReference>